<keyword evidence="4 16" id="KW-0945">Host-virus interaction</keyword>
<dbReference type="Pfam" id="PF00518">
    <property type="entry name" value="E6"/>
    <property type="match status" value="1"/>
</dbReference>
<evidence type="ECO:0000256" key="7">
    <source>
        <dbReference type="ARBA" id="ARBA00022771"/>
    </source>
</evidence>
<dbReference type="InterPro" id="IPR038575">
    <property type="entry name" value="E6_sf"/>
</dbReference>
<dbReference type="GO" id="GO:0030430">
    <property type="term" value="C:host cell cytoplasm"/>
    <property type="evidence" value="ECO:0007669"/>
    <property type="project" value="UniProtKB-SubCell"/>
</dbReference>
<keyword evidence="15 16" id="KW-1119">Modulation of host cell apoptosis by virus</keyword>
<evidence type="ECO:0000256" key="9">
    <source>
        <dbReference type="ARBA" id="ARBA00023015"/>
    </source>
</evidence>
<keyword evidence="12 16" id="KW-0804">Transcription</keyword>
<keyword evidence="3 16" id="KW-1048">Host nucleus</keyword>
<comment type="caution">
    <text evidence="16">Lacks conserved residue(s) required for the propagation of feature annotation.</text>
</comment>
<dbReference type="GO" id="GO:0008270">
    <property type="term" value="F:zinc ion binding"/>
    <property type="evidence" value="ECO:0007669"/>
    <property type="project" value="UniProtKB-KW"/>
</dbReference>
<evidence type="ECO:0000256" key="11">
    <source>
        <dbReference type="ARBA" id="ARBA00023159"/>
    </source>
</evidence>
<dbReference type="GO" id="GO:0006351">
    <property type="term" value="P:DNA-templated transcription"/>
    <property type="evidence" value="ECO:0007669"/>
    <property type="project" value="UniProtKB-UniRule"/>
</dbReference>
<evidence type="ECO:0000313" key="18">
    <source>
        <dbReference type="EMBL" id="WZK92928.1"/>
    </source>
</evidence>
<keyword evidence="14 16" id="KW-0899">Viral immunoevasion</keyword>
<feature type="zinc finger region" evidence="16">
    <location>
        <begin position="99"/>
        <end position="135"/>
    </location>
</feature>
<dbReference type="HAMAP" id="MF_04006">
    <property type="entry name" value="HPV_E6"/>
    <property type="match status" value="1"/>
</dbReference>
<evidence type="ECO:0000256" key="1">
    <source>
        <dbReference type="ARBA" id="ARBA00006346"/>
    </source>
</evidence>
<dbReference type="GO" id="GO:0006355">
    <property type="term" value="P:regulation of DNA-templated transcription"/>
    <property type="evidence" value="ECO:0007669"/>
    <property type="project" value="UniProtKB-UniRule"/>
</dbReference>
<evidence type="ECO:0000256" key="5">
    <source>
        <dbReference type="ARBA" id="ARBA00022632"/>
    </source>
</evidence>
<sequence length="140" mass="15968">MEPALHSIRSLANYLGLDTEELLLTCYYCARWLTVLDKVLFAHTDLGLYEKEGLYYGLCQPCVRSAAKLEFLMYYKTFTSVSAVELQFGGPFESLRVRCWGCFRHLNETEKKNTKQRQSDVAIVGDQPRALCTLCLIGLP</sequence>
<evidence type="ECO:0000256" key="2">
    <source>
        <dbReference type="ARBA" id="ARBA00022518"/>
    </source>
</evidence>
<keyword evidence="10 16" id="KW-0238">DNA-binding</keyword>
<evidence type="ECO:0000256" key="13">
    <source>
        <dbReference type="ARBA" id="ARBA00023200"/>
    </source>
</evidence>
<name>A0AAU6S5C4_9PAPI</name>
<keyword evidence="2 16" id="KW-0244">Early protein</keyword>
<reference evidence="18" key="1">
    <citation type="journal article" date="2024" name="Microbiol. Spectr.">
        <title>Full-genome sequencing of dozens of new DNA viruses found in Spanish bat feces.</title>
        <authorList>
            <person name="Buigues J."/>
            <person name="Vinals A."/>
            <person name="Martinez-Recio R."/>
            <person name="Monros J.S."/>
            <person name="Sanjuan R."/>
            <person name="Cuevas J.M."/>
        </authorList>
    </citation>
    <scope>NUCLEOTIDE SEQUENCE</scope>
    <source>
        <strain evidence="18">MAVG45</strain>
    </source>
</reference>
<protein>
    <recommendedName>
        <fullName evidence="16 17">Protein E6</fullName>
    </recommendedName>
</protein>
<evidence type="ECO:0000256" key="10">
    <source>
        <dbReference type="ARBA" id="ARBA00023125"/>
    </source>
</evidence>
<dbReference type="GO" id="GO:0039648">
    <property type="term" value="P:symbiont-mediated perturbation of host ubiquitin-like protein modification"/>
    <property type="evidence" value="ECO:0007669"/>
    <property type="project" value="UniProtKB-UniRule"/>
</dbReference>
<keyword evidence="8 16" id="KW-0862">Zinc</keyword>
<evidence type="ECO:0000256" key="3">
    <source>
        <dbReference type="ARBA" id="ARBA00022562"/>
    </source>
</evidence>
<comment type="function">
    <text evidence="16">Plays a major role in the induction and maintenance of cellular transformation. E6 associates with host UBE3A/E6-AP ubiquitin-protein ligase and modulates its activity. Protects host keratinocytes from apoptosis by mediating the degradation of host BAK1. May also inhibit host immune response.</text>
</comment>
<dbReference type="GO" id="GO:0039502">
    <property type="term" value="P:symbiont-mediated suppression of host type I interferon-mediated signaling pathway"/>
    <property type="evidence" value="ECO:0007669"/>
    <property type="project" value="UniProtKB-UniRule"/>
</dbReference>
<accession>A0AAU6S5C4</accession>
<dbReference type="Gene3D" id="3.30.240.40">
    <property type="entry name" value="E6 early regulatory protein"/>
    <property type="match status" value="2"/>
</dbReference>
<evidence type="ECO:0000256" key="12">
    <source>
        <dbReference type="ARBA" id="ARBA00023163"/>
    </source>
</evidence>
<dbReference type="GO" id="GO:0052150">
    <property type="term" value="P:symbiont-mediated perturbation of host apoptosis"/>
    <property type="evidence" value="ECO:0007669"/>
    <property type="project" value="UniProtKB-KW"/>
</dbReference>
<evidence type="ECO:0000256" key="8">
    <source>
        <dbReference type="ARBA" id="ARBA00022833"/>
    </source>
</evidence>
<dbReference type="GO" id="GO:0042025">
    <property type="term" value="C:host cell nucleus"/>
    <property type="evidence" value="ECO:0007669"/>
    <property type="project" value="UniProtKB-SubCell"/>
</dbReference>
<feature type="zinc finger region" evidence="16">
    <location>
        <begin position="26"/>
        <end position="62"/>
    </location>
</feature>
<keyword evidence="9 16" id="KW-0805">Transcription regulation</keyword>
<dbReference type="GO" id="GO:0003677">
    <property type="term" value="F:DNA binding"/>
    <property type="evidence" value="ECO:0007669"/>
    <property type="project" value="UniProtKB-UniRule"/>
</dbReference>
<evidence type="ECO:0000256" key="4">
    <source>
        <dbReference type="ARBA" id="ARBA00022581"/>
    </source>
</evidence>
<gene>
    <name evidence="16" type="primary">E6</name>
</gene>
<keyword evidence="11 16" id="KW-0010">Activator</keyword>
<comment type="subcellular location">
    <subcellularLocation>
        <location evidence="16 17">Host cytoplasm</location>
    </subcellularLocation>
    <subcellularLocation>
        <location evidence="16 17">Host nucleus</location>
    </subcellularLocation>
</comment>
<evidence type="ECO:0000256" key="14">
    <source>
        <dbReference type="ARBA" id="ARBA00023280"/>
    </source>
</evidence>
<organism evidence="18">
    <name type="scientific">Pipistrellus kuhlii papillomavirus</name>
    <dbReference type="NCBI Taxonomy" id="3140005"/>
    <lineage>
        <taxon>Viruses</taxon>
        <taxon>Monodnaviria</taxon>
        <taxon>Shotokuvirae</taxon>
        <taxon>Cossaviricota</taxon>
        <taxon>Papovaviricetes</taxon>
        <taxon>Zurhausenvirales</taxon>
        <taxon>Papillomaviridae</taxon>
    </lineage>
</organism>
<keyword evidence="6 16" id="KW-0479">Metal-binding</keyword>
<comment type="similarity">
    <text evidence="1 16 17">Belongs to the papillomaviridae E6 protein family.</text>
</comment>
<dbReference type="SUPFAM" id="SSF161229">
    <property type="entry name" value="E6 C-terminal domain-like"/>
    <property type="match status" value="2"/>
</dbReference>
<keyword evidence="7 16" id="KW-0863">Zinc-finger</keyword>
<comment type="subunit">
    <text evidence="16">Forms homodimers. Interacts with ubiquitin-protein ligase UBE3A/E6-AP; this interaction stimulates UBE3A ubiquitin activity. Interacts with host BAK1.</text>
</comment>
<reference evidence="18" key="2">
    <citation type="submission" date="2024-02" db="EMBL/GenBank/DDBJ databases">
        <authorList>
            <person name="Buigues J."/>
            <person name="Vinals A."/>
            <person name="Martinez-Recio R."/>
            <person name="S Monros J."/>
            <person name="Sanjuan R."/>
            <person name="Cuevas J.M."/>
        </authorList>
    </citation>
    <scope>NUCLEOTIDE SEQUENCE</scope>
    <source>
        <strain evidence="18">MAVG45</strain>
    </source>
</reference>
<proteinExistence type="inferred from homology"/>
<evidence type="ECO:0000256" key="15">
    <source>
        <dbReference type="ARBA" id="ARBA00023323"/>
    </source>
</evidence>
<keyword evidence="13 16" id="KW-1035">Host cytoplasm</keyword>
<dbReference type="GO" id="GO:0052170">
    <property type="term" value="P:symbiont-mediated suppression of host innate immune response"/>
    <property type="evidence" value="ECO:0007669"/>
    <property type="project" value="UniProtKB-KW"/>
</dbReference>
<evidence type="ECO:0000256" key="6">
    <source>
        <dbReference type="ARBA" id="ARBA00022723"/>
    </source>
</evidence>
<dbReference type="EMBL" id="PP410097">
    <property type="protein sequence ID" value="WZK92928.1"/>
    <property type="molecule type" value="Genomic_DNA"/>
</dbReference>
<keyword evidence="5 16" id="KW-1090">Inhibition of host innate immune response by virus</keyword>
<evidence type="ECO:0000256" key="17">
    <source>
        <dbReference type="RuleBase" id="RU363123"/>
    </source>
</evidence>
<evidence type="ECO:0000256" key="16">
    <source>
        <dbReference type="HAMAP-Rule" id="MF_04006"/>
    </source>
</evidence>
<dbReference type="InterPro" id="IPR001334">
    <property type="entry name" value="E6"/>
</dbReference>